<keyword evidence="3 4" id="KW-0620">Polyamine biosynthesis</keyword>
<evidence type="ECO:0000256" key="2">
    <source>
        <dbReference type="ARBA" id="ARBA00022679"/>
    </source>
</evidence>
<feature type="binding site" evidence="4">
    <location>
        <position position="340"/>
    </location>
    <ligand>
        <name>spermidine</name>
        <dbReference type="ChEBI" id="CHEBI:57834"/>
    </ligand>
</feature>
<dbReference type="UniPathway" id="UPA00248">
    <property type="reaction ID" value="UER00314"/>
</dbReference>
<dbReference type="InterPro" id="IPR001045">
    <property type="entry name" value="Spermi_synthase"/>
</dbReference>
<dbReference type="GO" id="GO:0005886">
    <property type="term" value="C:plasma membrane"/>
    <property type="evidence" value="ECO:0007669"/>
    <property type="project" value="UniProtKB-SubCell"/>
</dbReference>
<gene>
    <name evidence="4" type="primary">speE</name>
    <name evidence="7" type="ORF">FB465_3584</name>
</gene>
<dbReference type="CDD" id="cd02440">
    <property type="entry name" value="AdoMet_MTases"/>
    <property type="match status" value="1"/>
</dbReference>
<dbReference type="SUPFAM" id="SSF103473">
    <property type="entry name" value="MFS general substrate transporter"/>
    <property type="match status" value="1"/>
</dbReference>
<feature type="binding site" evidence="4">
    <location>
        <position position="286"/>
    </location>
    <ligand>
        <name>S-methyl-5'-thioadenosine</name>
        <dbReference type="ChEBI" id="CHEBI:17509"/>
    </ligand>
</feature>
<feature type="transmembrane region" description="Helical" evidence="4">
    <location>
        <begin position="112"/>
        <end position="136"/>
    </location>
</feature>
<dbReference type="InterPro" id="IPR030374">
    <property type="entry name" value="PABS"/>
</dbReference>
<feature type="transmembrane region" description="Helical" evidence="4">
    <location>
        <begin position="243"/>
        <end position="264"/>
    </location>
</feature>
<dbReference type="PANTHER" id="PTHR43317">
    <property type="entry name" value="THERMOSPERMINE SYNTHASE ACAULIS5"/>
    <property type="match status" value="1"/>
</dbReference>
<sequence length="566" mass="59406">MINHPAGPPVQPGIDPEDPSLLGEIGARAIRARDAIPGGGRPRQARPLVLLAAFVCAACGLVYELELVALGGYLLGDSMTQTSVVLSVMVFAMGVGSLLAKRLTRRPAMSFALVECALALIGGLSVLVLYSCWAWLDQYRATMAGMVGMTFVIGTLIGAEIPLLMTLIQRIRQEDAGRAAADLFAADYVGALIGGLAFPFLLLPSFGQATGALLTGAVNAVAGAAVVLWLFRDEPPPRARLLLWTGCGLVLVTLAVAAAFTGAIERAARQALYGAHVRFATQSRYQEIVLAGPARLDPVQSAPERVPPQWTGPRPAAAAPLELFLDGRLAVCGPDEYSDHEALVHPALAAGPSGRVLVLGGEGLALREVLRHSAVRSVLVVELDPALPALVRSDPALAALSERAFDDPRVRLVTADPLEWLRLGHPAGDQPFDAVIADLPGPGQGRSRTFESQEFYGLAARLLAPGGRLAVRTGPVGPGLWSAEAGLRTAGLRTVPYEGAEGARHCRRSTKAGQTFVLAGREEPPLGLAADAPQPRSLTIEGLRASAQRLAARRPAHPPAPRTLLG</sequence>
<dbReference type="EMBL" id="VIVR01000001">
    <property type="protein sequence ID" value="TWE18506.1"/>
    <property type="molecule type" value="Genomic_DNA"/>
</dbReference>
<dbReference type="RefSeq" id="WP_145791818.1">
    <property type="nucleotide sequence ID" value="NZ_BAAABR010000006.1"/>
</dbReference>
<dbReference type="Proteomes" id="UP000318416">
    <property type="component" value="Unassembled WGS sequence"/>
</dbReference>
<dbReference type="EC" id="2.5.1.16" evidence="4"/>
<dbReference type="HAMAP" id="MF_00198">
    <property type="entry name" value="Spermidine_synth"/>
    <property type="match status" value="1"/>
</dbReference>
<accession>A0A561ESC8</accession>
<dbReference type="OrthoDB" id="9793120at2"/>
<organism evidence="7 8">
    <name type="scientific">Kitasatospora atroaurantiaca</name>
    <dbReference type="NCBI Taxonomy" id="285545"/>
    <lineage>
        <taxon>Bacteria</taxon>
        <taxon>Bacillati</taxon>
        <taxon>Actinomycetota</taxon>
        <taxon>Actinomycetes</taxon>
        <taxon>Kitasatosporales</taxon>
        <taxon>Streptomycetaceae</taxon>
        <taxon>Kitasatospora</taxon>
    </lineage>
</organism>
<keyword evidence="8" id="KW-1185">Reference proteome</keyword>
<dbReference type="GO" id="GO:0004766">
    <property type="term" value="F:spermidine synthase activity"/>
    <property type="evidence" value="ECO:0007669"/>
    <property type="project" value="UniProtKB-UniRule"/>
</dbReference>
<comment type="function">
    <text evidence="4">Catalyzes the irreversible transfer of a propylamine group from the amino donor S-adenosylmethioninamine (decarboxy-AdoMet) to putrescine (1,4-diaminobutane) to yield spermidine.</text>
</comment>
<keyword evidence="4" id="KW-0745">Spermidine biosynthesis</keyword>
<name>A0A561ESC8_9ACTN</name>
<dbReference type="Pfam" id="PF01564">
    <property type="entry name" value="Spermine_synth"/>
    <property type="match status" value="1"/>
</dbReference>
<feature type="domain" description="PABS" evidence="6">
    <location>
        <begin position="261"/>
        <end position="521"/>
    </location>
</feature>
<feature type="transmembrane region" description="Helical" evidence="4">
    <location>
        <begin position="81"/>
        <end position="100"/>
    </location>
</feature>
<evidence type="ECO:0000313" key="8">
    <source>
        <dbReference type="Proteomes" id="UP000318416"/>
    </source>
</evidence>
<evidence type="ECO:0000256" key="3">
    <source>
        <dbReference type="ARBA" id="ARBA00023115"/>
    </source>
</evidence>
<keyword evidence="4" id="KW-0812">Transmembrane</keyword>
<comment type="caution">
    <text evidence="7">The sequence shown here is derived from an EMBL/GenBank/DDBJ whole genome shotgun (WGS) entry which is preliminary data.</text>
</comment>
<dbReference type="PROSITE" id="PS51006">
    <property type="entry name" value="PABS_2"/>
    <property type="match status" value="1"/>
</dbReference>
<dbReference type="InterPro" id="IPR036259">
    <property type="entry name" value="MFS_trans_sf"/>
</dbReference>
<comment type="subcellular location">
    <subcellularLocation>
        <location evidence="4">Cell membrane</location>
        <topology evidence="4">Multi-pass membrane protein</topology>
    </subcellularLocation>
</comment>
<comment type="similarity">
    <text evidence="1 4">Belongs to the spermidine/spermine synthase family.</text>
</comment>
<feature type="active site" description="Proton acceptor" evidence="4 5">
    <location>
        <position position="438"/>
    </location>
</feature>
<comment type="catalytic activity">
    <reaction evidence="4">
        <text>S-adenosyl 3-(methylsulfanyl)propylamine + putrescine = S-methyl-5'-thioadenosine + spermidine + H(+)</text>
        <dbReference type="Rhea" id="RHEA:12721"/>
        <dbReference type="ChEBI" id="CHEBI:15378"/>
        <dbReference type="ChEBI" id="CHEBI:17509"/>
        <dbReference type="ChEBI" id="CHEBI:57443"/>
        <dbReference type="ChEBI" id="CHEBI:57834"/>
        <dbReference type="ChEBI" id="CHEBI:326268"/>
        <dbReference type="EC" id="2.5.1.16"/>
    </reaction>
</comment>
<feature type="transmembrane region" description="Helical" evidence="4">
    <location>
        <begin position="142"/>
        <end position="168"/>
    </location>
</feature>
<dbReference type="Gene3D" id="3.40.50.150">
    <property type="entry name" value="Vaccinia Virus protein VP39"/>
    <property type="match status" value="1"/>
</dbReference>
<keyword evidence="4" id="KW-1003">Cell membrane</keyword>
<keyword evidence="4" id="KW-0472">Membrane</keyword>
<keyword evidence="4" id="KW-1133">Transmembrane helix</keyword>
<dbReference type="SUPFAM" id="SSF53335">
    <property type="entry name" value="S-adenosyl-L-methionine-dependent methyltransferases"/>
    <property type="match status" value="1"/>
</dbReference>
<feature type="transmembrane region" description="Helical" evidence="4">
    <location>
        <begin position="48"/>
        <end position="75"/>
    </location>
</feature>
<feature type="transmembrane region" description="Helical" evidence="4">
    <location>
        <begin position="180"/>
        <end position="203"/>
    </location>
</feature>
<reference evidence="7 8" key="1">
    <citation type="submission" date="2019-06" db="EMBL/GenBank/DDBJ databases">
        <title>Sequencing the genomes of 1000 actinobacteria strains.</title>
        <authorList>
            <person name="Klenk H.-P."/>
        </authorList>
    </citation>
    <scope>NUCLEOTIDE SEQUENCE [LARGE SCALE GENOMIC DNA]</scope>
    <source>
        <strain evidence="7 8">DSM 41649</strain>
    </source>
</reference>
<evidence type="ECO:0000256" key="4">
    <source>
        <dbReference type="HAMAP-Rule" id="MF_00198"/>
    </source>
</evidence>
<feature type="binding site" evidence="4">
    <location>
        <position position="382"/>
    </location>
    <ligand>
        <name>S-methyl-5'-thioadenosine</name>
        <dbReference type="ChEBI" id="CHEBI:17509"/>
    </ligand>
</feature>
<proteinExistence type="inferred from homology"/>
<comment type="caution">
    <text evidence="4">Lacks conserved residue(s) required for the propagation of feature annotation.</text>
</comment>
<comment type="subunit">
    <text evidence="4">Homodimer or homotetramer.</text>
</comment>
<comment type="pathway">
    <text evidence="4">Amine and polyamine biosynthesis; spermidine biosynthesis; spermidine from putrescine: step 1/1.</text>
</comment>
<evidence type="ECO:0000259" key="6">
    <source>
        <dbReference type="PROSITE" id="PS51006"/>
    </source>
</evidence>
<feature type="binding site" evidence="4">
    <location>
        <position position="362"/>
    </location>
    <ligand>
        <name>spermidine</name>
        <dbReference type="ChEBI" id="CHEBI:57834"/>
    </ligand>
</feature>
<dbReference type="GO" id="GO:0010487">
    <property type="term" value="F:thermospermine synthase activity"/>
    <property type="evidence" value="ECO:0007669"/>
    <property type="project" value="UniProtKB-ARBA"/>
</dbReference>
<protein>
    <recommendedName>
        <fullName evidence="4">Polyamine aminopropyltransferase</fullName>
    </recommendedName>
    <alternativeName>
        <fullName evidence="4">Putrescine aminopropyltransferase</fullName>
        <shortName evidence="4">PAPT</shortName>
    </alternativeName>
    <alternativeName>
        <fullName evidence="4">Spermidine synthase</fullName>
        <shortName evidence="4">SPDS</shortName>
        <shortName evidence="4">SPDSY</shortName>
        <ecNumber evidence="4">2.5.1.16</ecNumber>
    </alternativeName>
</protein>
<evidence type="ECO:0000256" key="1">
    <source>
        <dbReference type="ARBA" id="ARBA00007867"/>
    </source>
</evidence>
<evidence type="ECO:0000256" key="5">
    <source>
        <dbReference type="PROSITE-ProRule" id="PRU00354"/>
    </source>
</evidence>
<dbReference type="Gene3D" id="1.20.1250.20">
    <property type="entry name" value="MFS general substrate transporter like domains"/>
    <property type="match status" value="1"/>
</dbReference>
<dbReference type="AlphaFoldDB" id="A0A561ESC8"/>
<dbReference type="PANTHER" id="PTHR43317:SF1">
    <property type="entry name" value="THERMOSPERMINE SYNTHASE ACAULIS5"/>
    <property type="match status" value="1"/>
</dbReference>
<keyword evidence="2 4" id="KW-0808">Transferase</keyword>
<feature type="transmembrane region" description="Helical" evidence="4">
    <location>
        <begin position="209"/>
        <end position="231"/>
    </location>
</feature>
<evidence type="ECO:0000313" key="7">
    <source>
        <dbReference type="EMBL" id="TWE18506.1"/>
    </source>
</evidence>
<dbReference type="GO" id="GO:0008295">
    <property type="term" value="P:spermidine biosynthetic process"/>
    <property type="evidence" value="ECO:0007669"/>
    <property type="project" value="UniProtKB-UniRule"/>
</dbReference>
<dbReference type="InterPro" id="IPR029063">
    <property type="entry name" value="SAM-dependent_MTases_sf"/>
</dbReference>